<dbReference type="Proteomes" id="UP000305238">
    <property type="component" value="Unassembled WGS sequence"/>
</dbReference>
<dbReference type="RefSeq" id="WP_138637753.1">
    <property type="nucleotide sequence ID" value="NZ_VCKZ01000128.1"/>
</dbReference>
<evidence type="ECO:0000313" key="2">
    <source>
        <dbReference type="EMBL" id="TMR37392.1"/>
    </source>
</evidence>
<organism evidence="2 3">
    <name type="scientific">Actinomadura geliboluensis</name>
    <dbReference type="NCBI Taxonomy" id="882440"/>
    <lineage>
        <taxon>Bacteria</taxon>
        <taxon>Bacillati</taxon>
        <taxon>Actinomycetota</taxon>
        <taxon>Actinomycetes</taxon>
        <taxon>Streptosporangiales</taxon>
        <taxon>Thermomonosporaceae</taxon>
        <taxon>Actinomadura</taxon>
    </lineage>
</organism>
<feature type="compositionally biased region" description="Pro residues" evidence="1">
    <location>
        <begin position="167"/>
        <end position="177"/>
    </location>
</feature>
<evidence type="ECO:0000313" key="3">
    <source>
        <dbReference type="Proteomes" id="UP000305238"/>
    </source>
</evidence>
<keyword evidence="3" id="KW-1185">Reference proteome</keyword>
<evidence type="ECO:0008006" key="4">
    <source>
        <dbReference type="Google" id="ProtNLM"/>
    </source>
</evidence>
<sequence length="245" mass="26646">MADDGMAEESKAPYISYETLTNFIDNKLGGAMIPPRIDRGFLDTYAGSVQAQLLAALRTMRLISAETGEVLAALREAARSPEERRQVIGEWARQFYAPQIELAEANATAQMLHESFSANGYTGSTLRKAVVFYLAVTEDVGLPKSPFFKPPRQSGSTSPSRRRKPSPASPPIAPSPPSNADRGKGEQKTISFGPAGQVTITVDVRWLDLPDDIFQGLRKVVRDLEALQLEPAAVQDEPQPADPPP</sequence>
<proteinExistence type="predicted"/>
<reference evidence="2 3" key="1">
    <citation type="submission" date="2019-05" db="EMBL/GenBank/DDBJ databases">
        <title>Draft genome sequence of Actinomadura geliboluensis A8036.</title>
        <authorList>
            <person name="Saricaoglu S."/>
            <person name="Isik K."/>
        </authorList>
    </citation>
    <scope>NUCLEOTIDE SEQUENCE [LARGE SCALE GENOMIC DNA]</scope>
    <source>
        <strain evidence="2 3">A8036</strain>
    </source>
</reference>
<dbReference type="OrthoDB" id="5191312at2"/>
<comment type="caution">
    <text evidence="2">The sequence shown here is derived from an EMBL/GenBank/DDBJ whole genome shotgun (WGS) entry which is preliminary data.</text>
</comment>
<evidence type="ECO:0000256" key="1">
    <source>
        <dbReference type="SAM" id="MobiDB-lite"/>
    </source>
</evidence>
<feature type="region of interest" description="Disordered" evidence="1">
    <location>
        <begin position="144"/>
        <end position="192"/>
    </location>
</feature>
<gene>
    <name evidence="2" type="ORF">ETD96_18720</name>
</gene>
<dbReference type="EMBL" id="VCKZ01000128">
    <property type="protein sequence ID" value="TMR37392.1"/>
    <property type="molecule type" value="Genomic_DNA"/>
</dbReference>
<name>A0A5S4GXH1_9ACTN</name>
<dbReference type="AlphaFoldDB" id="A0A5S4GXH1"/>
<accession>A0A5S4GXH1</accession>
<protein>
    <recommendedName>
        <fullName evidence="4">DUF5343 domain-containing protein</fullName>
    </recommendedName>
</protein>